<dbReference type="AlphaFoldDB" id="A0A1M6U1V2"/>
<reference evidence="2 3" key="1">
    <citation type="submission" date="2016-11" db="EMBL/GenBank/DDBJ databases">
        <authorList>
            <person name="Jaros S."/>
            <person name="Januszkiewicz K."/>
            <person name="Wedrychowicz H."/>
        </authorList>
    </citation>
    <scope>NUCLEOTIDE SEQUENCE [LARGE SCALE GENOMIC DNA]</scope>
    <source>
        <strain evidence="2 3">HD4</strain>
    </source>
</reference>
<evidence type="ECO:0000313" key="2">
    <source>
        <dbReference type="EMBL" id="SHK63068.1"/>
    </source>
</evidence>
<gene>
    <name evidence="2" type="ORF">SAMN05216582_11034</name>
</gene>
<dbReference type="Pfam" id="PF01832">
    <property type="entry name" value="Glucosaminidase"/>
    <property type="match status" value="1"/>
</dbReference>
<sequence>MVFFDRYARIVMAGLLIGGLTMVMSPSGEARHLAAKPEMETKVDTNHSLNMGGSSRTVERGAQSLENRVDAILQTPVERKTANMFKVPQTVSVYDDSIIGTALASQEQCVRYLLSVNPNPNISVSPKELVAYYYEEGAREGIRPDVAFAQALKETGFFRYGGTVTPDQNNYCGLGTTSANVKGAYFSSAQLGVRAQIQHLLAYASTRQPSEPVVDPRYALVRSTYGTQTLSSWADLNGRWAVPGNSYGQSIMSMFRDMLSR</sequence>
<evidence type="ECO:0000259" key="1">
    <source>
        <dbReference type="Pfam" id="PF01832"/>
    </source>
</evidence>
<proteinExistence type="predicted"/>
<dbReference type="EMBL" id="FRBC01000010">
    <property type="protein sequence ID" value="SHK63068.1"/>
    <property type="molecule type" value="Genomic_DNA"/>
</dbReference>
<evidence type="ECO:0000313" key="3">
    <source>
        <dbReference type="Proteomes" id="UP000184263"/>
    </source>
</evidence>
<organism evidence="2 3">
    <name type="scientific">Selenomonas ruminantium</name>
    <dbReference type="NCBI Taxonomy" id="971"/>
    <lineage>
        <taxon>Bacteria</taxon>
        <taxon>Bacillati</taxon>
        <taxon>Bacillota</taxon>
        <taxon>Negativicutes</taxon>
        <taxon>Selenomonadales</taxon>
        <taxon>Selenomonadaceae</taxon>
        <taxon>Selenomonas</taxon>
    </lineage>
</organism>
<dbReference type="GO" id="GO:0004040">
    <property type="term" value="F:amidase activity"/>
    <property type="evidence" value="ECO:0007669"/>
    <property type="project" value="InterPro"/>
</dbReference>
<accession>A0A1M6U1V2</accession>
<protein>
    <submittedName>
        <fullName evidence="2">Mannosyl-glycoprotein endo-beta-N-acetylglucosaminidase</fullName>
    </submittedName>
</protein>
<dbReference type="InterPro" id="IPR002901">
    <property type="entry name" value="MGlyc_endo_b_GlcNAc-like_dom"/>
</dbReference>
<feature type="domain" description="Mannosyl-glycoprotein endo-beta-N-acetylglucosamidase-like" evidence="1">
    <location>
        <begin position="132"/>
        <end position="257"/>
    </location>
</feature>
<name>A0A1M6U1V2_SELRU</name>
<dbReference type="Proteomes" id="UP000184263">
    <property type="component" value="Unassembled WGS sequence"/>
</dbReference>